<evidence type="ECO:0000256" key="1">
    <source>
        <dbReference type="ARBA" id="ARBA00004496"/>
    </source>
</evidence>
<comment type="caution">
    <text evidence="8">The sequence shown here is derived from an EMBL/GenBank/DDBJ whole genome shotgun (WGS) entry which is preliminary data.</text>
</comment>
<feature type="repeat" description="ARM" evidence="5">
    <location>
        <begin position="1315"/>
        <end position="1362"/>
    </location>
</feature>
<dbReference type="Pfam" id="PF00307">
    <property type="entry name" value="CH"/>
    <property type="match status" value="1"/>
</dbReference>
<organism evidence="8 9">
    <name type="scientific">Forsythia ovata</name>
    <dbReference type="NCBI Taxonomy" id="205694"/>
    <lineage>
        <taxon>Eukaryota</taxon>
        <taxon>Viridiplantae</taxon>
        <taxon>Streptophyta</taxon>
        <taxon>Embryophyta</taxon>
        <taxon>Tracheophyta</taxon>
        <taxon>Spermatophyta</taxon>
        <taxon>Magnoliopsida</taxon>
        <taxon>eudicotyledons</taxon>
        <taxon>Gunneridae</taxon>
        <taxon>Pentapetalae</taxon>
        <taxon>asterids</taxon>
        <taxon>lamiids</taxon>
        <taxon>Lamiales</taxon>
        <taxon>Oleaceae</taxon>
        <taxon>Forsythieae</taxon>
        <taxon>Forsythia</taxon>
    </lineage>
</organism>
<dbReference type="InterPro" id="IPR011989">
    <property type="entry name" value="ARM-like"/>
</dbReference>
<sequence length="1458" mass="166823">MFTFKFKTQTVNLEIFNPFRVQSSDTSQNNAPANSLPENSLNKTRNHRKMESRKTKSFLNSCPPTPLPNPPSTSVFKDLSNVKTPNQTSRTLSFQASPYSQQPNFFTASKNTPVSYSRCGLKNSALKSKTARRLKAFELEQSKSARKVQIEKEKSLKSLARSLTVWLNFLFENPGSCGCNVAEFTGEVEGSGGGAGGANEILVNNGKRDSLPSRGVGVDGPWRGPKRQKDSSWRGVDSAERGYAGFSNSMFTGLRASLREICSFEDLKERMRVYLSLGSCKEIFETMTHVAKNIDEGRLKMRANCPIVSDVRMKEKALRILMCYNPIWLRIGLYIILGGDSLLPNANVNSEQEIAFLRMVIEKQFFSHIGLAKAYAYNKSVEGLYRPGYYENLGNVILKRLLFLVIILDRAKSQTSLPLKYGIDGLDGGSPLLFSLKSNIKSSRQVLNDILSSDVMHGEGNLLAHLVIVGYKVTYQQSHLIEYDFKVTDLFEDLQDGIRLCRSIQLLQHDSSILMKVVVPSDTRKKSLVNCGIALQYLKEASVSLLDEDGIEIIGEDVVNGDKELTLSLLWNMFVHLQLPLLINKTLLSEEISKIRGVVVEQPSTQSLLDLLLGWVQAICESYDLKIENYSSLLDGKAMWCLLDYYFRKEHDCSCSFKDLDATTKKVSIMSAVEYTDAVHNFILTQKLTSLLGNFPEVLQVSDILEHNGACNGRSVVVLLVFLSFQLLVKRNTDTLNFHKLLGFNCQSPYRRRLSTERWSNEEDNTRNFKAIMNWWQDMARQNNKCYLKPAALSPQCHLTGRWDNNVQRENAATIIQSHFRRSVQHRNYLRKRDAALVLQNVIWSWLSVKKKLFVKKPNARTTQGSSIFSTEHAENFGAYHTFMVDRHYFVNLRKSIIVIQRATRAWISRRHCNGDRNYFVTLKRSIIIIQRATRAWISGRRCSEGEMCKDLSNLGHVNAVTVIQRCIRGWNARSVVDQRVNEMRNASGISKENGVTDLRIIAAFTIQHAWQNFIRHKFIQSQNSAATKIQSYYRGWLMRKRFANKKQAIITTQNIFKCLKFRRDFYLHRKENWSAIIIQSHARGWMARKKCYRQKSLIVMMQSCCRGWLQRSEFLCQKDAARRIQSAFRCFNCCTKFLSLKSAAIDIQRFVRGENTRKRLLGASCYCKTVRDSFHGHELKIFLQSVLKLQRWWRNFLLLRVKIKSVIVIQSQFRRWIARRIAARERQRIVVIQSYWKGYLARKDSRAQLLDLRLRVQRSAANVDDSMRLINRLVAALSELLSMRSVSGILHTCATLDMATEHSQKCCEELVAVGAVGTLLKLIRSVSRSIPDQQVLKHALSTLRNLARYPHLTELIIENRGSVETILWEFLRNKEEAYFIASDLLKKICQNQKGVEAVHNLPALLRRLHNLVVELGRKAGNDKSYTRNLVTKEQAERRLRVAAELLGLITNSGGQRN</sequence>
<feature type="region of interest" description="Disordered" evidence="6">
    <location>
        <begin position="23"/>
        <end position="95"/>
    </location>
</feature>
<evidence type="ECO:0000313" key="8">
    <source>
        <dbReference type="EMBL" id="KAL2495380.1"/>
    </source>
</evidence>
<dbReference type="Gene3D" id="1.25.10.10">
    <property type="entry name" value="Leucine-rich Repeat Variant"/>
    <property type="match status" value="1"/>
</dbReference>
<dbReference type="InterPro" id="IPR051185">
    <property type="entry name" value="ASPM"/>
</dbReference>
<evidence type="ECO:0000256" key="5">
    <source>
        <dbReference type="PROSITE-ProRule" id="PRU00259"/>
    </source>
</evidence>
<dbReference type="SUPFAM" id="SSF47576">
    <property type="entry name" value="Calponin-homology domain, CH-domain"/>
    <property type="match status" value="1"/>
</dbReference>
<dbReference type="PROSITE" id="PS50176">
    <property type="entry name" value="ARM_REPEAT"/>
    <property type="match status" value="1"/>
</dbReference>
<dbReference type="PANTHER" id="PTHR22706">
    <property type="entry name" value="ASSEMBLY FACTOR FOR SPINDLE MICROTUBULES"/>
    <property type="match status" value="1"/>
</dbReference>
<feature type="compositionally biased region" description="Polar residues" evidence="6">
    <location>
        <begin position="23"/>
        <end position="43"/>
    </location>
</feature>
<comment type="subcellular location">
    <subcellularLocation>
        <location evidence="1">Cytoplasm</location>
    </subcellularLocation>
</comment>
<evidence type="ECO:0000313" key="9">
    <source>
        <dbReference type="Proteomes" id="UP001604277"/>
    </source>
</evidence>
<dbReference type="PANTHER" id="PTHR22706:SF1">
    <property type="entry name" value="ASSEMBLY FACTOR FOR SPINDLE MICROTUBULES"/>
    <property type="match status" value="1"/>
</dbReference>
<dbReference type="SMART" id="SM00185">
    <property type="entry name" value="ARM"/>
    <property type="match status" value="1"/>
</dbReference>
<dbReference type="Gene3D" id="1.20.5.190">
    <property type="match status" value="6"/>
</dbReference>
<dbReference type="SUPFAM" id="SSF52540">
    <property type="entry name" value="P-loop containing nucleoside triphosphate hydrolases"/>
    <property type="match status" value="2"/>
</dbReference>
<feature type="domain" description="Calponin-homology (CH)" evidence="7">
    <location>
        <begin position="466"/>
        <end position="578"/>
    </location>
</feature>
<evidence type="ECO:0000256" key="4">
    <source>
        <dbReference type="ARBA" id="ARBA00022860"/>
    </source>
</evidence>
<dbReference type="InterPro" id="IPR036872">
    <property type="entry name" value="CH_dom_sf"/>
</dbReference>
<dbReference type="SUPFAM" id="SSF48371">
    <property type="entry name" value="ARM repeat"/>
    <property type="match status" value="1"/>
</dbReference>
<dbReference type="CDD" id="cd21223">
    <property type="entry name" value="CH_ASPM_rpt1"/>
    <property type="match status" value="1"/>
</dbReference>
<dbReference type="PROSITE" id="PS50096">
    <property type="entry name" value="IQ"/>
    <property type="match status" value="7"/>
</dbReference>
<keyword evidence="3" id="KW-0677">Repeat</keyword>
<evidence type="ECO:0000256" key="2">
    <source>
        <dbReference type="ARBA" id="ARBA00022490"/>
    </source>
</evidence>
<dbReference type="InterPro" id="IPR027417">
    <property type="entry name" value="P-loop_NTPase"/>
</dbReference>
<keyword evidence="2" id="KW-0963">Cytoplasm</keyword>
<evidence type="ECO:0000256" key="6">
    <source>
        <dbReference type="SAM" id="MobiDB-lite"/>
    </source>
</evidence>
<dbReference type="Pfam" id="PF00612">
    <property type="entry name" value="IQ"/>
    <property type="match status" value="8"/>
</dbReference>
<proteinExistence type="predicted"/>
<dbReference type="GO" id="GO:0005516">
    <property type="term" value="F:calmodulin binding"/>
    <property type="evidence" value="ECO:0007669"/>
    <property type="project" value="UniProtKB-KW"/>
</dbReference>
<keyword evidence="9" id="KW-1185">Reference proteome</keyword>
<dbReference type="InterPro" id="IPR001715">
    <property type="entry name" value="CH_dom"/>
</dbReference>
<reference evidence="9" key="1">
    <citation type="submission" date="2024-07" db="EMBL/GenBank/DDBJ databases">
        <title>Two chromosome-level genome assemblies of Korean endemic species Abeliophyllum distichum and Forsythia ovata (Oleaceae).</title>
        <authorList>
            <person name="Jang H."/>
        </authorList>
    </citation>
    <scope>NUCLEOTIDE SEQUENCE [LARGE SCALE GENOMIC DNA]</scope>
</reference>
<dbReference type="EMBL" id="JBFOLJ010000011">
    <property type="protein sequence ID" value="KAL2495380.1"/>
    <property type="molecule type" value="Genomic_DNA"/>
</dbReference>
<dbReference type="PROSITE" id="PS50021">
    <property type="entry name" value="CH"/>
    <property type="match status" value="1"/>
</dbReference>
<dbReference type="InterPro" id="IPR000225">
    <property type="entry name" value="Armadillo"/>
</dbReference>
<dbReference type="InterPro" id="IPR016024">
    <property type="entry name" value="ARM-type_fold"/>
</dbReference>
<accession>A0ABD1S3U8</accession>
<evidence type="ECO:0000259" key="7">
    <source>
        <dbReference type="PROSITE" id="PS50021"/>
    </source>
</evidence>
<name>A0ABD1S3U8_9LAMI</name>
<dbReference type="Gene3D" id="1.10.418.10">
    <property type="entry name" value="Calponin-like domain"/>
    <property type="match status" value="1"/>
</dbReference>
<feature type="compositionally biased region" description="Polar residues" evidence="6">
    <location>
        <begin position="81"/>
        <end position="95"/>
    </location>
</feature>
<gene>
    <name evidence="8" type="ORF">Fot_39137</name>
</gene>
<dbReference type="SMART" id="SM00015">
    <property type="entry name" value="IQ"/>
    <property type="match status" value="12"/>
</dbReference>
<dbReference type="CDD" id="cd23767">
    <property type="entry name" value="IQCD"/>
    <property type="match status" value="1"/>
</dbReference>
<feature type="region of interest" description="Disordered" evidence="6">
    <location>
        <begin position="213"/>
        <end position="234"/>
    </location>
</feature>
<protein>
    <submittedName>
        <fullName evidence="8">Calmodulin binding</fullName>
    </submittedName>
</protein>
<dbReference type="GO" id="GO:0005737">
    <property type="term" value="C:cytoplasm"/>
    <property type="evidence" value="ECO:0007669"/>
    <property type="project" value="UniProtKB-SubCell"/>
</dbReference>
<dbReference type="InterPro" id="IPR000048">
    <property type="entry name" value="IQ_motif_EF-hand-BS"/>
</dbReference>
<keyword evidence="4" id="KW-0112">Calmodulin-binding</keyword>
<evidence type="ECO:0000256" key="3">
    <source>
        <dbReference type="ARBA" id="ARBA00022737"/>
    </source>
</evidence>
<dbReference type="Proteomes" id="UP001604277">
    <property type="component" value="Unassembled WGS sequence"/>
</dbReference>